<evidence type="ECO:0000256" key="1">
    <source>
        <dbReference type="SAM" id="MobiDB-lite"/>
    </source>
</evidence>
<feature type="region of interest" description="Disordered" evidence="1">
    <location>
        <begin position="91"/>
        <end position="110"/>
    </location>
</feature>
<dbReference type="EMBL" id="JAGIOO010000001">
    <property type="protein sequence ID" value="MBP2477027.1"/>
    <property type="molecule type" value="Genomic_DNA"/>
</dbReference>
<dbReference type="Proteomes" id="UP001519363">
    <property type="component" value="Unassembled WGS sequence"/>
</dbReference>
<name>A0ABS5AKW9_9PSEU</name>
<evidence type="ECO:0000313" key="3">
    <source>
        <dbReference type="Proteomes" id="UP001519363"/>
    </source>
</evidence>
<organism evidence="2 3">
    <name type="scientific">Crossiella equi</name>
    <dbReference type="NCBI Taxonomy" id="130796"/>
    <lineage>
        <taxon>Bacteria</taxon>
        <taxon>Bacillati</taxon>
        <taxon>Actinomycetota</taxon>
        <taxon>Actinomycetes</taxon>
        <taxon>Pseudonocardiales</taxon>
        <taxon>Pseudonocardiaceae</taxon>
        <taxon>Crossiella</taxon>
    </lineage>
</organism>
<evidence type="ECO:0000313" key="2">
    <source>
        <dbReference type="EMBL" id="MBP2477027.1"/>
    </source>
</evidence>
<comment type="caution">
    <text evidence="2">The sequence shown here is derived from an EMBL/GenBank/DDBJ whole genome shotgun (WGS) entry which is preliminary data.</text>
</comment>
<accession>A0ABS5AKW9</accession>
<evidence type="ECO:0008006" key="4">
    <source>
        <dbReference type="Google" id="ProtNLM"/>
    </source>
</evidence>
<proteinExistence type="predicted"/>
<gene>
    <name evidence="2" type="ORF">JOF53_005899</name>
</gene>
<keyword evidence="3" id="KW-1185">Reference proteome</keyword>
<sequence length="110" mass="11549">MSMNLLHVNATITCPHGGQTTITPAQTRTTASGQPVSTVADTFTIAGCPFTVGQKPQPCVRIRWTRPSVAIRVNGSPALLEDSTGLCLSAEQVPQGPPRVVTAQRRAGGR</sequence>
<dbReference type="RefSeq" id="WP_086789157.1">
    <property type="nucleotide sequence ID" value="NZ_JAGIOO010000001.1"/>
</dbReference>
<protein>
    <recommendedName>
        <fullName evidence="4">DUF4280 domain-containing protein</fullName>
    </recommendedName>
</protein>
<reference evidence="2 3" key="1">
    <citation type="submission" date="2021-03" db="EMBL/GenBank/DDBJ databases">
        <title>Sequencing the genomes of 1000 actinobacteria strains.</title>
        <authorList>
            <person name="Klenk H.-P."/>
        </authorList>
    </citation>
    <scope>NUCLEOTIDE SEQUENCE [LARGE SCALE GENOMIC DNA]</scope>
    <source>
        <strain evidence="2 3">DSM 44580</strain>
    </source>
</reference>